<keyword evidence="1" id="KW-1133">Transmembrane helix</keyword>
<keyword evidence="1" id="KW-0812">Transmembrane</keyword>
<comment type="caution">
    <text evidence="2">The sequence shown here is derived from an EMBL/GenBank/DDBJ whole genome shotgun (WGS) entry which is preliminary data.</text>
</comment>
<feature type="transmembrane region" description="Helical" evidence="1">
    <location>
        <begin position="9"/>
        <end position="29"/>
    </location>
</feature>
<proteinExistence type="predicted"/>
<reference evidence="2 3" key="1">
    <citation type="submission" date="2018-04" db="EMBL/GenBank/DDBJ databases">
        <title>Genomic Encyclopedia of Archaeal and Bacterial Type Strains, Phase II (KMG-II): from individual species to whole genera.</title>
        <authorList>
            <person name="Goeker M."/>
        </authorList>
    </citation>
    <scope>NUCLEOTIDE SEQUENCE [LARGE SCALE GENOMIC DNA]</scope>
    <source>
        <strain evidence="2 3">DSM 45787</strain>
    </source>
</reference>
<organism evidence="2 3">
    <name type="scientific">Melghirimyces profundicolus</name>
    <dbReference type="NCBI Taxonomy" id="1242148"/>
    <lineage>
        <taxon>Bacteria</taxon>
        <taxon>Bacillati</taxon>
        <taxon>Bacillota</taxon>
        <taxon>Bacilli</taxon>
        <taxon>Bacillales</taxon>
        <taxon>Thermoactinomycetaceae</taxon>
        <taxon>Melghirimyces</taxon>
    </lineage>
</organism>
<keyword evidence="1" id="KW-0472">Membrane</keyword>
<accession>A0A2T6BW06</accession>
<protein>
    <submittedName>
        <fullName evidence="2">Uncharacterized protein</fullName>
    </submittedName>
</protein>
<evidence type="ECO:0000313" key="2">
    <source>
        <dbReference type="EMBL" id="PTX60264.1"/>
    </source>
</evidence>
<gene>
    <name evidence="2" type="ORF">C8P63_10928</name>
</gene>
<dbReference type="AlphaFoldDB" id="A0A2T6BW06"/>
<dbReference type="Proteomes" id="UP000244240">
    <property type="component" value="Unassembled WGS sequence"/>
</dbReference>
<sequence>MGLKTQRRWTLAILGVLIVSAYVVPYVFLSRIESWYGSFLFWILFSLASILVISRIACQWRDPE</sequence>
<dbReference type="EMBL" id="QBKR01000009">
    <property type="protein sequence ID" value="PTX60264.1"/>
    <property type="molecule type" value="Genomic_DNA"/>
</dbReference>
<keyword evidence="3" id="KW-1185">Reference proteome</keyword>
<evidence type="ECO:0000256" key="1">
    <source>
        <dbReference type="SAM" id="Phobius"/>
    </source>
</evidence>
<dbReference type="OrthoDB" id="1808939at2"/>
<feature type="transmembrane region" description="Helical" evidence="1">
    <location>
        <begin position="35"/>
        <end position="58"/>
    </location>
</feature>
<name>A0A2T6BW06_9BACL</name>
<evidence type="ECO:0000313" key="3">
    <source>
        <dbReference type="Proteomes" id="UP000244240"/>
    </source>
</evidence>